<sequence length="118" mass="12530">MASRVLSRSLISSARSALHSSGRNSVGVRAAPARSTASSATARPPSPSATTRNHLFRNDIASSRRRLAQSTIPLHNAVANAKLKSHLAINSSPCSAISLGLQGFFGTHWSSLMIYRFS</sequence>
<dbReference type="AlphaFoldDB" id="A9NY31"/>
<protein>
    <submittedName>
        <fullName evidence="2">Uncharacterized protein</fullName>
    </submittedName>
</protein>
<reference evidence="2" key="1">
    <citation type="journal article" date="2008" name="BMC Genomics">
        <title>A conifer genomics resource of 200,000 spruce (Picea spp.) ESTs and 6,464 high-quality, sequence-finished full-length cDNAs for Sitka spruce (Picea sitchensis).</title>
        <authorList>
            <person name="Ralph S.G."/>
            <person name="Chun H.J."/>
            <person name="Kolosova N."/>
            <person name="Cooper D."/>
            <person name="Oddy C."/>
            <person name="Ritland C.E."/>
            <person name="Kirkpatrick R."/>
            <person name="Moore R."/>
            <person name="Barber S."/>
            <person name="Holt R.A."/>
            <person name="Jones S.J."/>
            <person name="Marra M.A."/>
            <person name="Douglas C.J."/>
            <person name="Ritland K."/>
            <person name="Bohlmann J."/>
        </authorList>
    </citation>
    <scope>NUCLEOTIDE SEQUENCE</scope>
    <source>
        <tissue evidence="2">Green portion of the leader tissue</tissue>
    </source>
</reference>
<dbReference type="EMBL" id="EF086263">
    <property type="protein sequence ID" value="ABK25542.1"/>
    <property type="molecule type" value="mRNA"/>
</dbReference>
<proteinExistence type="evidence at transcript level"/>
<feature type="compositionally biased region" description="Low complexity" evidence="1">
    <location>
        <begin position="29"/>
        <end position="52"/>
    </location>
</feature>
<evidence type="ECO:0000256" key="1">
    <source>
        <dbReference type="SAM" id="MobiDB-lite"/>
    </source>
</evidence>
<feature type="region of interest" description="Disordered" evidence="1">
    <location>
        <begin position="16"/>
        <end position="55"/>
    </location>
</feature>
<evidence type="ECO:0000313" key="2">
    <source>
        <dbReference type="EMBL" id="ABK25542.1"/>
    </source>
</evidence>
<accession>A9NY31</accession>
<name>A9NY31_PICSI</name>
<organism evidence="2">
    <name type="scientific">Picea sitchensis</name>
    <name type="common">Sitka spruce</name>
    <name type="synonym">Pinus sitchensis</name>
    <dbReference type="NCBI Taxonomy" id="3332"/>
    <lineage>
        <taxon>Eukaryota</taxon>
        <taxon>Viridiplantae</taxon>
        <taxon>Streptophyta</taxon>
        <taxon>Embryophyta</taxon>
        <taxon>Tracheophyta</taxon>
        <taxon>Spermatophyta</taxon>
        <taxon>Pinopsida</taxon>
        <taxon>Pinidae</taxon>
        <taxon>Conifers I</taxon>
        <taxon>Pinales</taxon>
        <taxon>Pinaceae</taxon>
        <taxon>Picea</taxon>
    </lineage>
</organism>